<feature type="domain" description="SpoVT-AbrB" evidence="1">
    <location>
        <begin position="2"/>
        <end position="47"/>
    </location>
</feature>
<protein>
    <recommendedName>
        <fullName evidence="1">SpoVT-AbrB domain-containing protein</fullName>
    </recommendedName>
</protein>
<dbReference type="NCBIfam" id="TIGR01439">
    <property type="entry name" value="lp_hng_hel_AbrB"/>
    <property type="match status" value="1"/>
</dbReference>
<sequence>MVSVTKKYQVTIPKQIREDLGIKAGDKVVFLKTDDGYKITRAKDIIQEGLEIFKDVDETVKETKEGLGKGFE</sequence>
<reference evidence="2" key="1">
    <citation type="submission" date="2020-06" db="EMBL/GenBank/DDBJ databases">
        <title>Unique genomic features of the anaerobic methanotrophic archaea.</title>
        <authorList>
            <person name="Chadwick G.L."/>
            <person name="Skennerton C.T."/>
            <person name="Laso-Perez R."/>
            <person name="Leu A.O."/>
            <person name="Speth D.R."/>
            <person name="Yu H."/>
            <person name="Morgan-Lang C."/>
            <person name="Hatzenpichler R."/>
            <person name="Goudeau D."/>
            <person name="Malmstrom R."/>
            <person name="Brazelton W.J."/>
            <person name="Woyke T."/>
            <person name="Hallam S.J."/>
            <person name="Tyson G.W."/>
            <person name="Wegener G."/>
            <person name="Boetius A."/>
            <person name="Orphan V."/>
        </authorList>
    </citation>
    <scope>NUCLEOTIDE SEQUENCE</scope>
</reference>
<dbReference type="SMART" id="SM00966">
    <property type="entry name" value="SpoVT_AbrB"/>
    <property type="match status" value="1"/>
</dbReference>
<organism evidence="2">
    <name type="scientific">Candidatus Methanophaga sp. ANME-1 ERB7</name>
    <dbReference type="NCBI Taxonomy" id="2759913"/>
    <lineage>
        <taxon>Archaea</taxon>
        <taxon>Methanobacteriati</taxon>
        <taxon>Methanobacteriota</taxon>
        <taxon>Stenosarchaea group</taxon>
        <taxon>Methanomicrobia</taxon>
        <taxon>Candidatus Methanophagales</taxon>
        <taxon>Candidatus Methanophagaceae</taxon>
        <taxon>Candidatus Methanophaga</taxon>
    </lineage>
</organism>
<proteinExistence type="predicted"/>
<evidence type="ECO:0000259" key="1">
    <source>
        <dbReference type="SMART" id="SM00966"/>
    </source>
</evidence>
<dbReference type="SUPFAM" id="SSF89447">
    <property type="entry name" value="AbrB/MazE/MraZ-like"/>
    <property type="match status" value="1"/>
</dbReference>
<dbReference type="Gene3D" id="2.10.260.10">
    <property type="match status" value="1"/>
</dbReference>
<dbReference type="InterPro" id="IPR037914">
    <property type="entry name" value="SpoVT-AbrB_sf"/>
</dbReference>
<dbReference type="GO" id="GO:0003677">
    <property type="term" value="F:DNA binding"/>
    <property type="evidence" value="ECO:0007669"/>
    <property type="project" value="InterPro"/>
</dbReference>
<gene>
    <name evidence="2" type="ORF">DIJDKDOB_00015</name>
</gene>
<name>A0A7G9Z6A0_9EURY</name>
<dbReference type="EMBL" id="MT631629">
    <property type="protein sequence ID" value="QNO55784.1"/>
    <property type="molecule type" value="Genomic_DNA"/>
</dbReference>
<accession>A0A7G9Z6A0</accession>
<dbReference type="InterPro" id="IPR007159">
    <property type="entry name" value="SpoVT-AbrB_dom"/>
</dbReference>
<dbReference type="AlphaFoldDB" id="A0A7G9Z6A0"/>
<evidence type="ECO:0000313" key="2">
    <source>
        <dbReference type="EMBL" id="QNO55784.1"/>
    </source>
</evidence>
<dbReference type="Pfam" id="PF04014">
    <property type="entry name" value="MazE_antitoxin"/>
    <property type="match status" value="1"/>
</dbReference>